<protein>
    <submittedName>
        <fullName evidence="1">Uncharacterized protein</fullName>
    </submittedName>
</protein>
<accession>A0ACC0V354</accession>
<comment type="caution">
    <text evidence="1">The sequence shown here is derived from an EMBL/GenBank/DDBJ whole genome shotgun (WGS) entry which is preliminary data.</text>
</comment>
<reference evidence="1" key="1">
    <citation type="submission" date="2022-10" db="EMBL/GenBank/DDBJ databases">
        <title>Complete Genome of Trichothecium roseum strain YXFP-22015, a Plant Pathogen Isolated from Citrus.</title>
        <authorList>
            <person name="Wang Y."/>
            <person name="Zhu L."/>
        </authorList>
    </citation>
    <scope>NUCLEOTIDE SEQUENCE</scope>
    <source>
        <strain evidence="1">YXFP-22015</strain>
    </source>
</reference>
<evidence type="ECO:0000313" key="2">
    <source>
        <dbReference type="Proteomes" id="UP001163324"/>
    </source>
</evidence>
<organism evidence="1 2">
    <name type="scientific">Trichothecium roseum</name>
    <dbReference type="NCBI Taxonomy" id="47278"/>
    <lineage>
        <taxon>Eukaryota</taxon>
        <taxon>Fungi</taxon>
        <taxon>Dikarya</taxon>
        <taxon>Ascomycota</taxon>
        <taxon>Pezizomycotina</taxon>
        <taxon>Sordariomycetes</taxon>
        <taxon>Hypocreomycetidae</taxon>
        <taxon>Hypocreales</taxon>
        <taxon>Hypocreales incertae sedis</taxon>
        <taxon>Trichothecium</taxon>
    </lineage>
</organism>
<name>A0ACC0V354_9HYPO</name>
<keyword evidence="2" id="KW-1185">Reference proteome</keyword>
<evidence type="ECO:0000313" key="1">
    <source>
        <dbReference type="EMBL" id="KAI9900879.1"/>
    </source>
</evidence>
<dbReference type="EMBL" id="CM047943">
    <property type="protein sequence ID" value="KAI9900879.1"/>
    <property type="molecule type" value="Genomic_DNA"/>
</dbReference>
<dbReference type="Proteomes" id="UP001163324">
    <property type="component" value="Chromosome 4"/>
</dbReference>
<proteinExistence type="predicted"/>
<gene>
    <name evidence="1" type="ORF">N3K66_005141</name>
</gene>
<sequence length="690" mass="73967">MQTSNANEFPPATVEGERPLCHIITPIGMMGYGFDEPLTAAALARLAPAGVPTAIVLDAGSTDSGPQKLALGEMTCPRSSYEQDLGKLLRLAHTFSVPLIFSSAGGDGADDHVGVMQDIIRDICEEPGNESYCFKTISLFSGIDKSVVLRRLGDGRVSPCGACVPALSEEDVTSSPYVVAQMGPEPYVEAMRADPDFDVVVGGRSYDPSPYAAFATHQLEKQHPGLMASSSPREAESIRGGFLHMGKIMECGGQCSTPKSPGALATIYKDGTFDVSPLAPGSRCTPLSVAAHALYENTRPDVLKGPGGEMRLHDVRYEQLQDGRTTRVRGCKFVSSLAEGKPYTFKLEAARVVGYRSLFMGSIKDHILLNQVENLIPAIKAYVRHQHPDITGHWDLDFHMYGKGQTTPDGQGEIFIVGEALAPTQQLANSIASKARVGMIHGPYPGQKATSGNFAFGIGGVMQIEAGPCAQFSVYHLMDLEPGEEGLMLHDKTGDSLLSQTNGSNDAEDTIAPRTVPLLRSTVAIYGTGLPDDTSPQEAPVGSAPLPNYVEEGPRVPLGDPKNLSDISEVLRSKNAGPFEITLDAMFVSRKVFDLIRDSGMLTADNVAKALGIAPEDIVWIGFYEPALAFKVTIPRLRGGKRVAAGGFLENDVHGSQKHMGLARMLLPPGLAKQLASWGDKWREQHTVRA</sequence>